<dbReference type="Proteomes" id="UP000774804">
    <property type="component" value="Unassembled WGS sequence"/>
</dbReference>
<gene>
    <name evidence="1" type="ORF">PC115_g11859</name>
</gene>
<dbReference type="AlphaFoldDB" id="A0A8T1C707"/>
<protein>
    <submittedName>
        <fullName evidence="1">Uncharacterized protein</fullName>
    </submittedName>
</protein>
<accession>A0A8T1C707</accession>
<evidence type="ECO:0000313" key="1">
    <source>
        <dbReference type="EMBL" id="KAG2913856.1"/>
    </source>
</evidence>
<proteinExistence type="predicted"/>
<sequence>MDDAVKADPMAELNQSAIARLFMDQWLRQFEADRRNFKSVAVRYEFLSRRSHATLRASSTTSAFFRHFERIRSGGKIAMTF</sequence>
<name>A0A8T1C707_9STRA</name>
<organism evidence="1 2">
    <name type="scientific">Phytophthora cactorum</name>
    <dbReference type="NCBI Taxonomy" id="29920"/>
    <lineage>
        <taxon>Eukaryota</taxon>
        <taxon>Sar</taxon>
        <taxon>Stramenopiles</taxon>
        <taxon>Oomycota</taxon>
        <taxon>Peronosporomycetes</taxon>
        <taxon>Peronosporales</taxon>
        <taxon>Peronosporaceae</taxon>
        <taxon>Phytophthora</taxon>
    </lineage>
</organism>
<dbReference type="EMBL" id="RCMI01000382">
    <property type="protein sequence ID" value="KAG2913856.1"/>
    <property type="molecule type" value="Genomic_DNA"/>
</dbReference>
<reference evidence="1" key="1">
    <citation type="submission" date="2018-10" db="EMBL/GenBank/DDBJ databases">
        <title>Effector identification in a new, highly contiguous assembly of the strawberry crown rot pathogen Phytophthora cactorum.</title>
        <authorList>
            <person name="Armitage A.D."/>
            <person name="Nellist C.F."/>
            <person name="Bates H."/>
            <person name="Vickerstaff R.J."/>
            <person name="Harrison R.J."/>
        </authorList>
    </citation>
    <scope>NUCLEOTIDE SEQUENCE</scope>
    <source>
        <strain evidence="1">4032</strain>
    </source>
</reference>
<comment type="caution">
    <text evidence="1">The sequence shown here is derived from an EMBL/GenBank/DDBJ whole genome shotgun (WGS) entry which is preliminary data.</text>
</comment>
<dbReference type="VEuPathDB" id="FungiDB:PC110_g4793"/>
<evidence type="ECO:0000313" key="2">
    <source>
        <dbReference type="Proteomes" id="UP000774804"/>
    </source>
</evidence>